<evidence type="ECO:0000256" key="1">
    <source>
        <dbReference type="SAM" id="MobiDB-lite"/>
    </source>
</evidence>
<sequence>MFSQGSRMSPARPARTRASGVSRATSHWSIRSDGSSRSGMTIFSAIAHDVLYPGRHTQSLCLICRSRGAARLAVLLVRAWCNRLWLVGSAPTLSARRSALAL</sequence>
<proteinExistence type="predicted"/>
<reference evidence="2 3" key="1">
    <citation type="journal article" date="2024" name="Science">
        <title>Giant polyketide synthase enzymes in the biosynthesis of giant marine polyether toxins.</title>
        <authorList>
            <person name="Fallon T.R."/>
            <person name="Shende V.V."/>
            <person name="Wierzbicki I.H."/>
            <person name="Pendleton A.L."/>
            <person name="Watervoot N.F."/>
            <person name="Auber R.P."/>
            <person name="Gonzalez D.J."/>
            <person name="Wisecaver J.H."/>
            <person name="Moore B.S."/>
        </authorList>
    </citation>
    <scope>NUCLEOTIDE SEQUENCE [LARGE SCALE GENOMIC DNA]</scope>
    <source>
        <strain evidence="2 3">12B1</strain>
    </source>
</reference>
<feature type="region of interest" description="Disordered" evidence="1">
    <location>
        <begin position="1"/>
        <end position="37"/>
    </location>
</feature>
<name>A0AB34JU67_PRYPA</name>
<comment type="caution">
    <text evidence="2">The sequence shown here is derived from an EMBL/GenBank/DDBJ whole genome shotgun (WGS) entry which is preliminary data.</text>
</comment>
<evidence type="ECO:0000313" key="3">
    <source>
        <dbReference type="Proteomes" id="UP001515480"/>
    </source>
</evidence>
<evidence type="ECO:0000313" key="2">
    <source>
        <dbReference type="EMBL" id="KAL1525405.1"/>
    </source>
</evidence>
<dbReference type="Proteomes" id="UP001515480">
    <property type="component" value="Unassembled WGS sequence"/>
</dbReference>
<organism evidence="2 3">
    <name type="scientific">Prymnesium parvum</name>
    <name type="common">Toxic golden alga</name>
    <dbReference type="NCBI Taxonomy" id="97485"/>
    <lineage>
        <taxon>Eukaryota</taxon>
        <taxon>Haptista</taxon>
        <taxon>Haptophyta</taxon>
        <taxon>Prymnesiophyceae</taxon>
        <taxon>Prymnesiales</taxon>
        <taxon>Prymnesiaceae</taxon>
        <taxon>Prymnesium</taxon>
    </lineage>
</organism>
<gene>
    <name evidence="2" type="ORF">AB1Y20_020264</name>
</gene>
<keyword evidence="3" id="KW-1185">Reference proteome</keyword>
<dbReference type="EMBL" id="JBGBPQ010000004">
    <property type="protein sequence ID" value="KAL1525405.1"/>
    <property type="molecule type" value="Genomic_DNA"/>
</dbReference>
<protein>
    <submittedName>
        <fullName evidence="2">Uncharacterized protein</fullName>
    </submittedName>
</protein>
<dbReference type="AlphaFoldDB" id="A0AB34JU67"/>
<accession>A0AB34JU67</accession>
<feature type="compositionally biased region" description="Polar residues" evidence="1">
    <location>
        <begin position="22"/>
        <end position="37"/>
    </location>
</feature>